<protein>
    <submittedName>
        <fullName evidence="1">7874_t:CDS:1</fullName>
    </submittedName>
</protein>
<dbReference type="EMBL" id="CAJVPK010002847">
    <property type="protein sequence ID" value="CAG8619501.1"/>
    <property type="molecule type" value="Genomic_DNA"/>
</dbReference>
<dbReference type="Proteomes" id="UP000789706">
    <property type="component" value="Unassembled WGS sequence"/>
</dbReference>
<name>A0A9N9D175_9GLOM</name>
<sequence>MSGHQDVRAKAIQQLWDRGIQTAKEIQRRTVLVTEIVVVALEKSLPEAQVFSQTSLARNRLEELGYSSR</sequence>
<gene>
    <name evidence="1" type="ORF">DEBURN_LOCUS10307</name>
</gene>
<keyword evidence="2" id="KW-1185">Reference proteome</keyword>
<organism evidence="1 2">
    <name type="scientific">Diversispora eburnea</name>
    <dbReference type="NCBI Taxonomy" id="1213867"/>
    <lineage>
        <taxon>Eukaryota</taxon>
        <taxon>Fungi</taxon>
        <taxon>Fungi incertae sedis</taxon>
        <taxon>Mucoromycota</taxon>
        <taxon>Glomeromycotina</taxon>
        <taxon>Glomeromycetes</taxon>
        <taxon>Diversisporales</taxon>
        <taxon>Diversisporaceae</taxon>
        <taxon>Diversispora</taxon>
    </lineage>
</organism>
<accession>A0A9N9D175</accession>
<feature type="non-terminal residue" evidence="1">
    <location>
        <position position="69"/>
    </location>
</feature>
<evidence type="ECO:0000313" key="2">
    <source>
        <dbReference type="Proteomes" id="UP000789706"/>
    </source>
</evidence>
<dbReference type="AlphaFoldDB" id="A0A9N9D175"/>
<reference evidence="1" key="1">
    <citation type="submission" date="2021-06" db="EMBL/GenBank/DDBJ databases">
        <authorList>
            <person name="Kallberg Y."/>
            <person name="Tangrot J."/>
            <person name="Rosling A."/>
        </authorList>
    </citation>
    <scope>NUCLEOTIDE SEQUENCE</scope>
    <source>
        <strain evidence="1">AZ414A</strain>
    </source>
</reference>
<comment type="caution">
    <text evidence="1">The sequence shown here is derived from an EMBL/GenBank/DDBJ whole genome shotgun (WGS) entry which is preliminary data.</text>
</comment>
<proteinExistence type="predicted"/>
<dbReference type="OrthoDB" id="2471471at2759"/>
<evidence type="ECO:0000313" key="1">
    <source>
        <dbReference type="EMBL" id="CAG8619501.1"/>
    </source>
</evidence>